<dbReference type="EMBL" id="JBJUIK010000008">
    <property type="protein sequence ID" value="KAL3520217.1"/>
    <property type="molecule type" value="Genomic_DNA"/>
</dbReference>
<proteinExistence type="predicted"/>
<feature type="compositionally biased region" description="Polar residues" evidence="1">
    <location>
        <begin position="49"/>
        <end position="64"/>
    </location>
</feature>
<protein>
    <submittedName>
        <fullName evidence="2">Uncharacterized protein</fullName>
    </submittedName>
</protein>
<dbReference type="AlphaFoldDB" id="A0ABD2ZPX8"/>
<evidence type="ECO:0000256" key="1">
    <source>
        <dbReference type="SAM" id="MobiDB-lite"/>
    </source>
</evidence>
<accession>A0ABD2ZPX8</accession>
<organism evidence="2 3">
    <name type="scientific">Cinchona calisaya</name>
    <dbReference type="NCBI Taxonomy" id="153742"/>
    <lineage>
        <taxon>Eukaryota</taxon>
        <taxon>Viridiplantae</taxon>
        <taxon>Streptophyta</taxon>
        <taxon>Embryophyta</taxon>
        <taxon>Tracheophyta</taxon>
        <taxon>Spermatophyta</taxon>
        <taxon>Magnoliopsida</taxon>
        <taxon>eudicotyledons</taxon>
        <taxon>Gunneridae</taxon>
        <taxon>Pentapetalae</taxon>
        <taxon>asterids</taxon>
        <taxon>lamiids</taxon>
        <taxon>Gentianales</taxon>
        <taxon>Rubiaceae</taxon>
        <taxon>Cinchonoideae</taxon>
        <taxon>Cinchoneae</taxon>
        <taxon>Cinchona</taxon>
    </lineage>
</organism>
<reference evidence="2 3" key="1">
    <citation type="submission" date="2024-11" db="EMBL/GenBank/DDBJ databases">
        <title>A near-complete genome assembly of Cinchona calisaya.</title>
        <authorList>
            <person name="Lian D.C."/>
            <person name="Zhao X.W."/>
            <person name="Wei L."/>
        </authorList>
    </citation>
    <scope>NUCLEOTIDE SEQUENCE [LARGE SCALE GENOMIC DNA]</scope>
    <source>
        <tissue evidence="2">Nenye</tissue>
    </source>
</reference>
<feature type="compositionally biased region" description="Basic and acidic residues" evidence="1">
    <location>
        <begin position="39"/>
        <end position="48"/>
    </location>
</feature>
<gene>
    <name evidence="2" type="ORF">ACH5RR_018366</name>
</gene>
<name>A0ABD2ZPX8_9GENT</name>
<evidence type="ECO:0000313" key="2">
    <source>
        <dbReference type="EMBL" id="KAL3520217.1"/>
    </source>
</evidence>
<keyword evidence="3" id="KW-1185">Reference proteome</keyword>
<evidence type="ECO:0000313" key="3">
    <source>
        <dbReference type="Proteomes" id="UP001630127"/>
    </source>
</evidence>
<feature type="region of interest" description="Disordered" evidence="1">
    <location>
        <begin position="38"/>
        <end position="70"/>
    </location>
</feature>
<sequence length="198" mass="22896">MFKKQKKSVLEPSHPHNVVQIEIATTIVDLVLNRSKQARKTDYKRPQDVNRQGIDSTKSLTLSEVQGKPPAEEPLLRRVHTEKTRLLMLQGRNKKESLEMSGEHGRRMVKSVNPRMDRSSVVQHTKFPREVDPCTMTKTKNVDTKGLHEWDTNPKNDCQHDGKIGKNSARFGADGCRYKQLHRRSYRYLGYPSRGRNH</sequence>
<comment type="caution">
    <text evidence="2">The sequence shown here is derived from an EMBL/GenBank/DDBJ whole genome shotgun (WGS) entry which is preliminary data.</text>
</comment>
<dbReference type="Proteomes" id="UP001630127">
    <property type="component" value="Unassembled WGS sequence"/>
</dbReference>